<name>A0ABN8DS88_9VIBR</name>
<dbReference type="EMBL" id="CAKLDI010000001">
    <property type="protein sequence ID" value="CAH0533537.1"/>
    <property type="molecule type" value="Genomic_DNA"/>
</dbReference>
<dbReference type="InterPro" id="IPR037171">
    <property type="entry name" value="NagB/RpiA_transferase-like"/>
</dbReference>
<reference evidence="2" key="1">
    <citation type="submission" date="2021-11" db="EMBL/GenBank/DDBJ databases">
        <authorList>
            <person name="Rodrigo-Torres L."/>
            <person name="Arahal R. D."/>
            <person name="Lucena T."/>
        </authorList>
    </citation>
    <scope>NUCLEOTIDE SEQUENCE</scope>
    <source>
        <strain evidence="2">CECT 7929</strain>
    </source>
</reference>
<protein>
    <submittedName>
        <fullName evidence="2">Lactate utilization protein C</fullName>
    </submittedName>
</protein>
<evidence type="ECO:0000259" key="1">
    <source>
        <dbReference type="Pfam" id="PF02589"/>
    </source>
</evidence>
<dbReference type="PANTHER" id="PTHR43682:SF1">
    <property type="entry name" value="LACTATE UTILIZATION PROTEIN C"/>
    <property type="match status" value="1"/>
</dbReference>
<dbReference type="Proteomes" id="UP000838672">
    <property type="component" value="Unassembled WGS sequence"/>
</dbReference>
<sequence length="259" mass="27796">MSEQSMNPAANQTAIEPGRIQNRDAFIANISQKLGRACPESVAQPVLSSRVHHQVMEDLDQDGLKQVLVEYAQEALGASAITTTKAELSATLKEVCRNYCKDAQGEVQAGETVLSATPELLAMVDVAQLQDEQLSLHVWDPQLGFDANIKIAERAKVGIVLAEQALAESGTMVLYSQAAQGRAVSLLPEASIFIVKKSTLAPRFTQATAPLHQMAKRGERVPSCVNFISGPSSTADIELIKVVGVHGPVFATYVILDDC</sequence>
<dbReference type="Gene3D" id="3.40.50.10420">
    <property type="entry name" value="NagB/RpiA/CoA transferase-like"/>
    <property type="match status" value="1"/>
</dbReference>
<accession>A0ABN8DS88</accession>
<dbReference type="PANTHER" id="PTHR43682">
    <property type="entry name" value="LACTATE UTILIZATION PROTEIN C"/>
    <property type="match status" value="1"/>
</dbReference>
<dbReference type="InterPro" id="IPR003741">
    <property type="entry name" value="LUD_dom"/>
</dbReference>
<evidence type="ECO:0000313" key="2">
    <source>
        <dbReference type="EMBL" id="CAH0533537.1"/>
    </source>
</evidence>
<feature type="domain" description="LUD" evidence="1">
    <location>
        <begin position="73"/>
        <end position="256"/>
    </location>
</feature>
<proteinExistence type="predicted"/>
<dbReference type="RefSeq" id="WP_237465977.1">
    <property type="nucleotide sequence ID" value="NZ_CAKLDI010000001.1"/>
</dbReference>
<comment type="caution">
    <text evidence="2">The sequence shown here is derived from an EMBL/GenBank/DDBJ whole genome shotgun (WGS) entry which is preliminary data.</text>
</comment>
<gene>
    <name evidence="2" type="primary">lutC</name>
    <name evidence="2" type="ORF">VST7929_01407</name>
</gene>
<dbReference type="InterPro" id="IPR024185">
    <property type="entry name" value="FTHF_cligase-like_sf"/>
</dbReference>
<organism evidence="2 3">
    <name type="scientific">Vibrio stylophorae</name>
    <dbReference type="NCBI Taxonomy" id="659351"/>
    <lineage>
        <taxon>Bacteria</taxon>
        <taxon>Pseudomonadati</taxon>
        <taxon>Pseudomonadota</taxon>
        <taxon>Gammaproteobacteria</taxon>
        <taxon>Vibrionales</taxon>
        <taxon>Vibrionaceae</taxon>
        <taxon>Vibrio</taxon>
    </lineage>
</organism>
<dbReference type="Pfam" id="PF02589">
    <property type="entry name" value="LUD_dom"/>
    <property type="match status" value="1"/>
</dbReference>
<evidence type="ECO:0000313" key="3">
    <source>
        <dbReference type="Proteomes" id="UP000838672"/>
    </source>
</evidence>
<dbReference type="SUPFAM" id="SSF100950">
    <property type="entry name" value="NagB/RpiA/CoA transferase-like"/>
    <property type="match status" value="1"/>
</dbReference>
<keyword evidence="3" id="KW-1185">Reference proteome</keyword>